<evidence type="ECO:0000256" key="1">
    <source>
        <dbReference type="SAM" id="MobiDB-lite"/>
    </source>
</evidence>
<keyword evidence="3" id="KW-1185">Reference proteome</keyword>
<dbReference type="AlphaFoldDB" id="A0A2S6C9Q1"/>
<comment type="caution">
    <text evidence="2">The sequence shown here is derived from an EMBL/GenBank/DDBJ whole genome shotgun (WGS) entry which is preliminary data.</text>
</comment>
<dbReference type="Proteomes" id="UP000237631">
    <property type="component" value="Unassembled WGS sequence"/>
</dbReference>
<proteinExistence type="predicted"/>
<accession>A0A2S6C9Q1</accession>
<feature type="compositionally biased region" description="Acidic residues" evidence="1">
    <location>
        <begin position="117"/>
        <end position="127"/>
    </location>
</feature>
<feature type="compositionally biased region" description="Polar residues" evidence="1">
    <location>
        <begin position="7"/>
        <end position="25"/>
    </location>
</feature>
<reference evidence="3" key="1">
    <citation type="journal article" date="2017" name="bioRxiv">
        <title>Conservation of a gene cluster reveals novel cercosporin biosynthetic mechanisms and extends production to the genus Colletotrichum.</title>
        <authorList>
            <person name="de Jonge R."/>
            <person name="Ebert M.K."/>
            <person name="Huitt-Roehl C.R."/>
            <person name="Pal P."/>
            <person name="Suttle J.C."/>
            <person name="Spanner R.E."/>
            <person name="Neubauer J.D."/>
            <person name="Jurick W.M.II."/>
            <person name="Stott K.A."/>
            <person name="Secor G.A."/>
            <person name="Thomma B.P.H.J."/>
            <person name="Van de Peer Y."/>
            <person name="Townsend C.A."/>
            <person name="Bolton M.D."/>
        </authorList>
    </citation>
    <scope>NUCLEOTIDE SEQUENCE [LARGE SCALE GENOMIC DNA]</scope>
    <source>
        <strain evidence="3">CBS538.71</strain>
    </source>
</reference>
<evidence type="ECO:0000313" key="2">
    <source>
        <dbReference type="EMBL" id="PPJ56464.1"/>
    </source>
</evidence>
<feature type="region of interest" description="Disordered" evidence="1">
    <location>
        <begin position="112"/>
        <end position="133"/>
    </location>
</feature>
<gene>
    <name evidence="2" type="ORF">CBER1_10933</name>
</gene>
<sequence>MDHQAKAATTGSHRTHTRPNSTQFLTRPAAAQQLPPPINSLSSSESDEAAAFRDVYRELVRWREQLRAHAALIEAEQRQLQKQRVAATELQDKLNVERAQLLAEQRRWAEQNKQQQEEEQSQEEEQYQEEKQQLDLLPKGHRVYIQQLRNRGSSSEKKAFQQACKAAAREGLDVAAVEEQVRAISTAVRDRRTYAALDGLGKVHELLLAGLPARL</sequence>
<protein>
    <submittedName>
        <fullName evidence="2">Uncharacterized protein</fullName>
    </submittedName>
</protein>
<dbReference type="EMBL" id="PNEN01000518">
    <property type="protein sequence ID" value="PPJ56464.1"/>
    <property type="molecule type" value="Genomic_DNA"/>
</dbReference>
<dbReference type="OrthoDB" id="10563494at2759"/>
<organism evidence="2 3">
    <name type="scientific">Cercospora berteroae</name>
    <dbReference type="NCBI Taxonomy" id="357750"/>
    <lineage>
        <taxon>Eukaryota</taxon>
        <taxon>Fungi</taxon>
        <taxon>Dikarya</taxon>
        <taxon>Ascomycota</taxon>
        <taxon>Pezizomycotina</taxon>
        <taxon>Dothideomycetes</taxon>
        <taxon>Dothideomycetidae</taxon>
        <taxon>Mycosphaerellales</taxon>
        <taxon>Mycosphaerellaceae</taxon>
        <taxon>Cercospora</taxon>
    </lineage>
</organism>
<name>A0A2S6C9Q1_9PEZI</name>
<evidence type="ECO:0000313" key="3">
    <source>
        <dbReference type="Proteomes" id="UP000237631"/>
    </source>
</evidence>
<feature type="region of interest" description="Disordered" evidence="1">
    <location>
        <begin position="1"/>
        <end position="47"/>
    </location>
</feature>